<dbReference type="AlphaFoldDB" id="A0A432L960"/>
<comment type="similarity">
    <text evidence="2">Belongs to the UPF0702 family.</text>
</comment>
<comment type="caution">
    <text evidence="10">The sequence shown here is derived from an EMBL/GenBank/DDBJ whole genome shotgun (WGS) entry which is preliminary data.</text>
</comment>
<reference evidence="10 11" key="1">
    <citation type="submission" date="2018-12" db="EMBL/GenBank/DDBJ databases">
        <title>Lysinibacillus antri sp. nov., isolated from a cave soil.</title>
        <authorList>
            <person name="Narsing Rao M.P."/>
            <person name="Zhang H."/>
            <person name="Dong Z.-Y."/>
            <person name="Niu X.-K."/>
            <person name="Zhang K."/>
            <person name="Fang B.-Z."/>
            <person name="Kang Y.-Q."/>
            <person name="Xiao M."/>
            <person name="Li W.-J."/>
        </authorList>
    </citation>
    <scope>NUCLEOTIDE SEQUENCE [LARGE SCALE GENOMIC DNA]</scope>
    <source>
        <strain evidence="10 11">SYSU K30002</strain>
    </source>
</reference>
<sequence>MPDFILILIRSTIAFILLLVLTRIMGKKQLSQLTFFDYVVGITIGSIAATMSVDKNIQISNGIVSLAIWGIFPILLGFLGLKSRKFLQITDGRPSILIKNGEVLEESMKKNQIAIDELMMLLREKGIFKVDDIEIAILETNGELSVMKKSDLEPITPRLLGMKLTLEHAPTLLVVDGHILNKNMSTLGYSKKWLMQEIQKQGAQSLKDVFLAQVDSKGNLFVDLYQDHNNREGKN</sequence>
<keyword evidence="5 7" id="KW-1133">Transmembrane helix</keyword>
<evidence type="ECO:0000256" key="2">
    <source>
        <dbReference type="ARBA" id="ARBA00006448"/>
    </source>
</evidence>
<protein>
    <submittedName>
        <fullName evidence="10">DUF421 domain-containing protein</fullName>
    </submittedName>
</protein>
<evidence type="ECO:0000259" key="8">
    <source>
        <dbReference type="Pfam" id="PF04239"/>
    </source>
</evidence>
<feature type="transmembrane region" description="Helical" evidence="7">
    <location>
        <begin position="6"/>
        <end position="26"/>
    </location>
</feature>
<feature type="domain" description="YetF C-terminal" evidence="8">
    <location>
        <begin position="82"/>
        <end position="215"/>
    </location>
</feature>
<gene>
    <name evidence="10" type="ORF">EK386_15975</name>
</gene>
<evidence type="ECO:0000256" key="1">
    <source>
        <dbReference type="ARBA" id="ARBA00004651"/>
    </source>
</evidence>
<evidence type="ECO:0000256" key="5">
    <source>
        <dbReference type="ARBA" id="ARBA00022989"/>
    </source>
</evidence>
<accession>A0A432L960</accession>
<dbReference type="Pfam" id="PF04239">
    <property type="entry name" value="DUF421"/>
    <property type="match status" value="1"/>
</dbReference>
<feature type="domain" description="YetF-like N-terminal transmembrane" evidence="9">
    <location>
        <begin position="5"/>
        <end position="78"/>
    </location>
</feature>
<dbReference type="EMBL" id="RYYR01000028">
    <property type="protein sequence ID" value="RUL49009.1"/>
    <property type="molecule type" value="Genomic_DNA"/>
</dbReference>
<dbReference type="RefSeq" id="WP_126660183.1">
    <property type="nucleotide sequence ID" value="NZ_RYYR01000028.1"/>
</dbReference>
<comment type="subcellular location">
    <subcellularLocation>
        <location evidence="1">Cell membrane</location>
        <topology evidence="1">Multi-pass membrane protein</topology>
    </subcellularLocation>
</comment>
<dbReference type="InterPro" id="IPR007353">
    <property type="entry name" value="DUF421"/>
</dbReference>
<feature type="transmembrane region" description="Helical" evidence="7">
    <location>
        <begin position="33"/>
        <end position="53"/>
    </location>
</feature>
<dbReference type="PANTHER" id="PTHR34582:SF7">
    <property type="entry name" value="UPF0702 TRANSMEMBRANE PROTEIN YDFS"/>
    <property type="match status" value="1"/>
</dbReference>
<dbReference type="Proteomes" id="UP000287910">
    <property type="component" value="Unassembled WGS sequence"/>
</dbReference>
<evidence type="ECO:0000256" key="6">
    <source>
        <dbReference type="ARBA" id="ARBA00023136"/>
    </source>
</evidence>
<organism evidence="10 11">
    <name type="scientific">Lysinibacillus antri</name>
    <dbReference type="NCBI Taxonomy" id="2498145"/>
    <lineage>
        <taxon>Bacteria</taxon>
        <taxon>Bacillati</taxon>
        <taxon>Bacillota</taxon>
        <taxon>Bacilli</taxon>
        <taxon>Bacillales</taxon>
        <taxon>Bacillaceae</taxon>
        <taxon>Lysinibacillus</taxon>
    </lineage>
</organism>
<evidence type="ECO:0000256" key="4">
    <source>
        <dbReference type="ARBA" id="ARBA00022692"/>
    </source>
</evidence>
<keyword evidence="3" id="KW-1003">Cell membrane</keyword>
<evidence type="ECO:0000256" key="7">
    <source>
        <dbReference type="SAM" id="Phobius"/>
    </source>
</evidence>
<dbReference type="Pfam" id="PF20730">
    <property type="entry name" value="YetF_N"/>
    <property type="match status" value="1"/>
</dbReference>
<dbReference type="InterPro" id="IPR023090">
    <property type="entry name" value="UPF0702_alpha/beta_dom_sf"/>
</dbReference>
<dbReference type="GO" id="GO:0005886">
    <property type="term" value="C:plasma membrane"/>
    <property type="evidence" value="ECO:0007669"/>
    <property type="project" value="UniProtKB-SubCell"/>
</dbReference>
<feature type="transmembrane region" description="Helical" evidence="7">
    <location>
        <begin position="59"/>
        <end position="81"/>
    </location>
</feature>
<keyword evidence="11" id="KW-1185">Reference proteome</keyword>
<dbReference type="InterPro" id="IPR048454">
    <property type="entry name" value="YetF_N"/>
</dbReference>
<keyword evidence="6 7" id="KW-0472">Membrane</keyword>
<dbReference type="PANTHER" id="PTHR34582">
    <property type="entry name" value="UPF0702 TRANSMEMBRANE PROTEIN YCAP"/>
    <property type="match status" value="1"/>
</dbReference>
<dbReference type="Gene3D" id="3.30.240.20">
    <property type="entry name" value="bsu07140 like domains"/>
    <property type="match status" value="2"/>
</dbReference>
<evidence type="ECO:0000313" key="11">
    <source>
        <dbReference type="Proteomes" id="UP000287910"/>
    </source>
</evidence>
<evidence type="ECO:0000256" key="3">
    <source>
        <dbReference type="ARBA" id="ARBA00022475"/>
    </source>
</evidence>
<evidence type="ECO:0000259" key="9">
    <source>
        <dbReference type="Pfam" id="PF20730"/>
    </source>
</evidence>
<keyword evidence="4 7" id="KW-0812">Transmembrane</keyword>
<name>A0A432L960_9BACI</name>
<proteinExistence type="inferred from homology"/>
<evidence type="ECO:0000313" key="10">
    <source>
        <dbReference type="EMBL" id="RUL49009.1"/>
    </source>
</evidence>